<dbReference type="PANTHER" id="PTHR31490">
    <property type="entry name" value="GLYCOSYL HYDROLASE"/>
    <property type="match status" value="1"/>
</dbReference>
<dbReference type="Pfam" id="PF18463">
    <property type="entry name" value="PCSK9_C3"/>
    <property type="match status" value="1"/>
</dbReference>
<dbReference type="InterPro" id="IPR008979">
    <property type="entry name" value="Galactose-bd-like_sf"/>
</dbReference>
<dbReference type="Pfam" id="PF00331">
    <property type="entry name" value="Glyco_hydro_10"/>
    <property type="match status" value="1"/>
</dbReference>
<evidence type="ECO:0000256" key="3">
    <source>
        <dbReference type="ARBA" id="ARBA00023277"/>
    </source>
</evidence>
<protein>
    <submittedName>
        <fullName evidence="6">XYN2-like protein</fullName>
    </submittedName>
</protein>
<dbReference type="PANTHER" id="PTHR31490:SF1">
    <property type="entry name" value="ENDO-1,4-BETA-XYLANASE 1"/>
    <property type="match status" value="1"/>
</dbReference>
<dbReference type="EMBL" id="CP111017">
    <property type="protein sequence ID" value="WAR09058.1"/>
    <property type="molecule type" value="Genomic_DNA"/>
</dbReference>
<evidence type="ECO:0000259" key="5">
    <source>
        <dbReference type="PROSITE" id="PS51760"/>
    </source>
</evidence>
<feature type="domain" description="GH10" evidence="5">
    <location>
        <begin position="174"/>
        <end position="446"/>
    </location>
</feature>
<comment type="similarity">
    <text evidence="1">Belongs to the glycosyl hydrolase 10 (cellulase F) family.</text>
</comment>
<evidence type="ECO:0000313" key="6">
    <source>
        <dbReference type="EMBL" id="WAR09058.1"/>
    </source>
</evidence>
<evidence type="ECO:0000256" key="2">
    <source>
        <dbReference type="ARBA" id="ARBA00022801"/>
    </source>
</evidence>
<accession>A0ABY7EGB4</accession>
<keyword evidence="7" id="KW-1185">Reference proteome</keyword>
<dbReference type="InterPro" id="IPR017853">
    <property type="entry name" value="GH"/>
</dbReference>
<evidence type="ECO:0000256" key="1">
    <source>
        <dbReference type="ARBA" id="ARBA00007495"/>
    </source>
</evidence>
<dbReference type="PROSITE" id="PS51760">
    <property type="entry name" value="GH10_2"/>
    <property type="match status" value="1"/>
</dbReference>
<proteinExistence type="inferred from homology"/>
<name>A0ABY7EGB4_MYAAR</name>
<keyword evidence="3" id="KW-0119">Carbohydrate metabolism</keyword>
<reference evidence="6" key="1">
    <citation type="submission" date="2022-11" db="EMBL/GenBank/DDBJ databases">
        <title>Centuries of genome instability and evolution in soft-shell clam transmissible cancer (bioRxiv).</title>
        <authorList>
            <person name="Hart S.F.M."/>
            <person name="Yonemitsu M.A."/>
            <person name="Giersch R.M."/>
            <person name="Beal B.F."/>
            <person name="Arriagada G."/>
            <person name="Davis B.W."/>
            <person name="Ostrander E.A."/>
            <person name="Goff S.P."/>
            <person name="Metzger M.J."/>
        </authorList>
    </citation>
    <scope>NUCLEOTIDE SEQUENCE</scope>
    <source>
        <strain evidence="6">MELC-2E11</strain>
        <tissue evidence="6">Siphon/mantle</tissue>
    </source>
</reference>
<dbReference type="InterPro" id="IPR001000">
    <property type="entry name" value="GH10_dom"/>
</dbReference>
<organism evidence="6 7">
    <name type="scientific">Mya arenaria</name>
    <name type="common">Soft-shell clam</name>
    <dbReference type="NCBI Taxonomy" id="6604"/>
    <lineage>
        <taxon>Eukaryota</taxon>
        <taxon>Metazoa</taxon>
        <taxon>Spiralia</taxon>
        <taxon>Lophotrochozoa</taxon>
        <taxon>Mollusca</taxon>
        <taxon>Bivalvia</taxon>
        <taxon>Autobranchia</taxon>
        <taxon>Heteroconchia</taxon>
        <taxon>Euheterodonta</taxon>
        <taxon>Imparidentia</taxon>
        <taxon>Neoheterodontei</taxon>
        <taxon>Myida</taxon>
        <taxon>Myoidea</taxon>
        <taxon>Myidae</taxon>
        <taxon>Mya</taxon>
    </lineage>
</organism>
<sequence length="840" mass="94046">MTQRHLIWTQSWQGPAQHVNLLQGSRYNIRAYVKLINTGSRAWQRFDFFAAYQWSSDWHNTSYLALASHAFGFQKDGWFKLEGDFTTFTRQWHSLRLYIQGPDPGVEYLTDDWSLVEIPENTTWRQDASSRIERIRKSNVTLSVNVAQNFDPQHVSVEVSHVRHEFGFGSLVDDATLLDPDHNTYRNIFREFFNWATVGSYKWKYNRGNRVCANTSELRQNIQRHRRNNQNGVRGHNLFWGTTHNSPDWVYKLTGDQLRTTIDQRINFMMDRVSGKLDHWDVNNELLHGQVYEEMTGDPTYSQHIFRAVHARDPRAKLFLNEYNVVANGATTEEYYQQGLQFKAANCGLYGLGLQSHFQAHEPPDTTLVLRRLEKLAATGLPLWITELTLSNADEQVRADWFENVLTLYFSHPAVEGVILWGFWDRSGTDSDGALVNGNYFHINEAGKRWLDLVKTQWSTNIKTTLTKPFSQIDLRGFHGDYDVIVKYRGKPIKLLHFNLPSNQQHVNWAVEVDGNGDEIVLPTSAPTSEPVVHHHHVTHEHTRTLGHVTSHSGTGHFQCTTRYSALSAVGDDKHADVSCQAGEIMTGCSGRTMDGRSVRDGDYFLYNQNTATCRAVNAFMSSALCVTAVLNFTYMTAETILLSNFNRQGPVLYAGIASTMQFIYMTAINAPVQAVARCCTRASMQCTYMTAGPTIPGKEEAVSVTCPPNTTPTGCTSYTWYGAMDGAYPNGTDCVAQSDGSNPTNNAFVYAACCRAPSMTCTVRKSALSGVRQGDTASVTCPAGETLLGCSVFSEDGKTAGAMLDGSNMFSESGTCTVTNGLDRFPGEDTVTAYAVCCT</sequence>
<dbReference type="SUPFAM" id="SSF51445">
    <property type="entry name" value="(Trans)glycosidases"/>
    <property type="match status" value="1"/>
</dbReference>
<dbReference type="SMART" id="SM00633">
    <property type="entry name" value="Glyco_10"/>
    <property type="match status" value="1"/>
</dbReference>
<dbReference type="Gene3D" id="3.20.20.80">
    <property type="entry name" value="Glycosidases"/>
    <property type="match status" value="1"/>
</dbReference>
<gene>
    <name evidence="6" type="ORF">MAR_019016</name>
</gene>
<dbReference type="InterPro" id="IPR044846">
    <property type="entry name" value="GH10"/>
</dbReference>
<dbReference type="Gene3D" id="2.60.120.690">
    <property type="entry name" value="Proprotein convertase subtilisin/kexin type 9"/>
    <property type="match status" value="3"/>
</dbReference>
<keyword evidence="4" id="KW-0624">Polysaccharide degradation</keyword>
<dbReference type="SUPFAM" id="SSF49785">
    <property type="entry name" value="Galactose-binding domain-like"/>
    <property type="match status" value="1"/>
</dbReference>
<dbReference type="Gene3D" id="2.60.120.260">
    <property type="entry name" value="Galactose-binding domain-like"/>
    <property type="match status" value="1"/>
</dbReference>
<evidence type="ECO:0000256" key="4">
    <source>
        <dbReference type="ARBA" id="ARBA00023326"/>
    </source>
</evidence>
<dbReference type="InterPro" id="IPR041051">
    <property type="entry name" value="PCSK9_C3"/>
</dbReference>
<dbReference type="Proteomes" id="UP001164746">
    <property type="component" value="Chromosome 6"/>
</dbReference>
<evidence type="ECO:0000313" key="7">
    <source>
        <dbReference type="Proteomes" id="UP001164746"/>
    </source>
</evidence>
<keyword evidence="2" id="KW-0378">Hydrolase</keyword>